<dbReference type="OMA" id="ASNEWSI"/>
<dbReference type="EMBL" id="GL376570">
    <property type="status" value="NOT_ANNOTATED_CDS"/>
    <property type="molecule type" value="Genomic_DNA"/>
</dbReference>
<dbReference type="eggNOG" id="ENOG502S2DB">
    <property type="taxonomic scope" value="Eukaryota"/>
</dbReference>
<evidence type="ECO:0000256" key="4">
    <source>
        <dbReference type="ARBA" id="ARBA00023242"/>
    </source>
</evidence>
<dbReference type="PANTHER" id="PTHR28605">
    <property type="entry name" value="CTF8, CHROMOSOME TRANSMISSION FIDELITY FACTOR 8 HOMOLOG (S. CEREVISIAE)"/>
    <property type="match status" value="1"/>
</dbReference>
<dbReference type="Proteomes" id="UP000019132">
    <property type="component" value="Unassembled WGS sequence"/>
</dbReference>
<evidence type="ECO:0000256" key="6">
    <source>
        <dbReference type="ARBA" id="ARBA00038447"/>
    </source>
</evidence>
<comment type="subcellular location">
    <subcellularLocation>
        <location evidence="1">Nucleus</location>
    </subcellularLocation>
</comment>
<dbReference type="AlphaFoldDB" id="K3X789"/>
<keyword evidence="5" id="KW-0131">Cell cycle</keyword>
<organism evidence="8 9">
    <name type="scientific">Globisporangium ultimum (strain ATCC 200006 / CBS 805.95 / DAOM BR144)</name>
    <name type="common">Pythium ultimum</name>
    <dbReference type="NCBI Taxonomy" id="431595"/>
    <lineage>
        <taxon>Eukaryota</taxon>
        <taxon>Sar</taxon>
        <taxon>Stramenopiles</taxon>
        <taxon>Oomycota</taxon>
        <taxon>Peronosporomycetes</taxon>
        <taxon>Pythiales</taxon>
        <taxon>Pythiaceae</taxon>
        <taxon>Globisporangium</taxon>
    </lineage>
</organism>
<dbReference type="GO" id="GO:0003677">
    <property type="term" value="F:DNA binding"/>
    <property type="evidence" value="ECO:0007669"/>
    <property type="project" value="UniProtKB-KW"/>
</dbReference>
<dbReference type="InterPro" id="IPR018607">
    <property type="entry name" value="Ctf8"/>
</dbReference>
<evidence type="ECO:0000256" key="2">
    <source>
        <dbReference type="ARBA" id="ARBA00022705"/>
    </source>
</evidence>
<evidence type="ECO:0000313" key="8">
    <source>
        <dbReference type="EnsemblProtists" id="PYU1_T013088"/>
    </source>
</evidence>
<protein>
    <recommendedName>
        <fullName evidence="10">Chromosome transmission fidelity protein 8</fullName>
    </recommendedName>
</protein>
<evidence type="ECO:0000256" key="7">
    <source>
        <dbReference type="SAM" id="MobiDB-lite"/>
    </source>
</evidence>
<evidence type="ECO:0008006" key="10">
    <source>
        <dbReference type="Google" id="ProtNLM"/>
    </source>
</evidence>
<dbReference type="InParanoid" id="K3X789"/>
<dbReference type="Pfam" id="PF09696">
    <property type="entry name" value="Ctf8"/>
    <property type="match status" value="1"/>
</dbReference>
<evidence type="ECO:0000256" key="1">
    <source>
        <dbReference type="ARBA" id="ARBA00004123"/>
    </source>
</evidence>
<accession>K3X789</accession>
<dbReference type="GO" id="GO:0007064">
    <property type="term" value="P:mitotic sister chromatid cohesion"/>
    <property type="evidence" value="ECO:0007669"/>
    <property type="project" value="InterPro"/>
</dbReference>
<proteinExistence type="inferred from homology"/>
<dbReference type="HOGENOM" id="CLU_066293_3_0_1"/>
<keyword evidence="4" id="KW-0539">Nucleus</keyword>
<name>K3X789_GLOUD</name>
<dbReference type="PANTHER" id="PTHR28605:SF1">
    <property type="entry name" value="CHROMOSOME TRANSMISSION FIDELITY FACTOR 8"/>
    <property type="match status" value="1"/>
</dbReference>
<evidence type="ECO:0000256" key="3">
    <source>
        <dbReference type="ARBA" id="ARBA00023125"/>
    </source>
</evidence>
<evidence type="ECO:0000313" key="9">
    <source>
        <dbReference type="Proteomes" id="UP000019132"/>
    </source>
</evidence>
<evidence type="ECO:0000256" key="5">
    <source>
        <dbReference type="ARBA" id="ARBA00023306"/>
    </source>
</evidence>
<dbReference type="GO" id="GO:0006260">
    <property type="term" value="P:DNA replication"/>
    <property type="evidence" value="ECO:0007669"/>
    <property type="project" value="UniProtKB-KW"/>
</dbReference>
<reference evidence="9" key="1">
    <citation type="journal article" date="2010" name="Genome Biol.">
        <title>Genome sequence of the necrotrophic plant pathogen Pythium ultimum reveals original pathogenicity mechanisms and effector repertoire.</title>
        <authorList>
            <person name="Levesque C.A."/>
            <person name="Brouwer H."/>
            <person name="Cano L."/>
            <person name="Hamilton J.P."/>
            <person name="Holt C."/>
            <person name="Huitema E."/>
            <person name="Raffaele S."/>
            <person name="Robideau G.P."/>
            <person name="Thines M."/>
            <person name="Win J."/>
            <person name="Zerillo M.M."/>
            <person name="Beakes G.W."/>
            <person name="Boore J.L."/>
            <person name="Busam D."/>
            <person name="Dumas B."/>
            <person name="Ferriera S."/>
            <person name="Fuerstenberg S.I."/>
            <person name="Gachon C.M."/>
            <person name="Gaulin E."/>
            <person name="Govers F."/>
            <person name="Grenville-Briggs L."/>
            <person name="Horner N."/>
            <person name="Hostetler J."/>
            <person name="Jiang R.H."/>
            <person name="Johnson J."/>
            <person name="Krajaejun T."/>
            <person name="Lin H."/>
            <person name="Meijer H.J."/>
            <person name="Moore B."/>
            <person name="Morris P."/>
            <person name="Phuntmart V."/>
            <person name="Puiu D."/>
            <person name="Shetty J."/>
            <person name="Stajich J.E."/>
            <person name="Tripathy S."/>
            <person name="Wawra S."/>
            <person name="van West P."/>
            <person name="Whitty B.R."/>
            <person name="Coutinho P.M."/>
            <person name="Henrissat B."/>
            <person name="Martin F."/>
            <person name="Thomas P.D."/>
            <person name="Tyler B.M."/>
            <person name="De Vries R.P."/>
            <person name="Kamoun S."/>
            <person name="Yandell M."/>
            <person name="Tisserat N."/>
            <person name="Buell C.R."/>
        </authorList>
    </citation>
    <scope>NUCLEOTIDE SEQUENCE</scope>
    <source>
        <strain evidence="9">DAOM:BR144</strain>
    </source>
</reference>
<dbReference type="VEuPathDB" id="FungiDB:PYU1_G013061"/>
<keyword evidence="3" id="KW-0238">DNA-binding</keyword>
<keyword evidence="9" id="KW-1185">Reference proteome</keyword>
<reference evidence="9" key="2">
    <citation type="submission" date="2010-04" db="EMBL/GenBank/DDBJ databases">
        <authorList>
            <person name="Buell R."/>
            <person name="Hamilton J."/>
            <person name="Hostetler J."/>
        </authorList>
    </citation>
    <scope>NUCLEOTIDE SEQUENCE [LARGE SCALE GENOMIC DNA]</scope>
    <source>
        <strain evidence="9">DAOM:BR144</strain>
    </source>
</reference>
<reference evidence="8" key="3">
    <citation type="submission" date="2015-02" db="UniProtKB">
        <authorList>
            <consortium name="EnsemblProtists"/>
        </authorList>
    </citation>
    <scope>IDENTIFICATION</scope>
    <source>
        <strain evidence="8">DAOM BR144</strain>
    </source>
</reference>
<keyword evidence="2" id="KW-0235">DNA replication</keyword>
<comment type="similarity">
    <text evidence="6">Belongs to the CTF8 family.</text>
</comment>
<feature type="region of interest" description="Disordered" evidence="7">
    <location>
        <begin position="80"/>
        <end position="99"/>
    </location>
</feature>
<dbReference type="EnsemblProtists" id="PYU1_T013088">
    <property type="protein sequence ID" value="PYU1_T013088"/>
    <property type="gene ID" value="PYU1_G013061"/>
</dbReference>
<sequence>MLLPVCVDGASNEWSIVELQGNLVVDDNGAMTDVDIGTLRYVDGVPTIRIGNHILTGKVAALPKPFAILQKDVREGAVRSVGANDGGKDNASDDNADAAAKDAQMQYEVVGIARTRVIFNSRPKPVLVE</sequence>
<dbReference type="STRING" id="431595.K3X789"/>
<dbReference type="GO" id="GO:0031390">
    <property type="term" value="C:Ctf18 RFC-like complex"/>
    <property type="evidence" value="ECO:0007669"/>
    <property type="project" value="InterPro"/>
</dbReference>